<gene>
    <name evidence="10" type="primary">ompR</name>
    <name evidence="10" type="ORF">METESE_34650</name>
</gene>
<dbReference type="GO" id="GO:0005829">
    <property type="term" value="C:cytosol"/>
    <property type="evidence" value="ECO:0007669"/>
    <property type="project" value="TreeGrafter"/>
</dbReference>
<evidence type="ECO:0000256" key="3">
    <source>
        <dbReference type="ARBA" id="ARBA00023015"/>
    </source>
</evidence>
<evidence type="ECO:0000256" key="5">
    <source>
        <dbReference type="ARBA" id="ARBA00023163"/>
    </source>
</evidence>
<keyword evidence="2" id="KW-0902">Two-component regulatory system</keyword>
<dbReference type="GO" id="GO:0000976">
    <property type="term" value="F:transcription cis-regulatory region binding"/>
    <property type="evidence" value="ECO:0007669"/>
    <property type="project" value="TreeGrafter"/>
</dbReference>
<keyword evidence="3" id="KW-0805">Transcription regulation</keyword>
<dbReference type="CDD" id="cd00383">
    <property type="entry name" value="trans_reg_C"/>
    <property type="match status" value="1"/>
</dbReference>
<name>A0AA48GVR0_9BACT</name>
<dbReference type="InterPro" id="IPR011006">
    <property type="entry name" value="CheY-like_superfamily"/>
</dbReference>
<dbReference type="GO" id="GO:0000156">
    <property type="term" value="F:phosphorelay response regulator activity"/>
    <property type="evidence" value="ECO:0007669"/>
    <property type="project" value="TreeGrafter"/>
</dbReference>
<feature type="domain" description="OmpR/PhoB-type" evidence="9">
    <location>
        <begin position="138"/>
        <end position="237"/>
    </location>
</feature>
<accession>A0AA48GVR0</accession>
<dbReference type="GO" id="GO:0032993">
    <property type="term" value="C:protein-DNA complex"/>
    <property type="evidence" value="ECO:0007669"/>
    <property type="project" value="TreeGrafter"/>
</dbReference>
<reference evidence="10" key="1">
    <citation type="journal article" date="2023" name="Int. J. Syst. Evol. Microbiol.">
        <title>Mesoterricola silvestris gen. nov., sp. nov., Mesoterricola sediminis sp. nov., Geothrix oryzae sp. nov., Geothrix edaphica sp. nov., Geothrix rubra sp. nov., and Geothrix limicola sp. nov., six novel members of Acidobacteriota isolated from soils.</title>
        <authorList>
            <person name="Itoh H."/>
            <person name="Sugisawa Y."/>
            <person name="Mise K."/>
            <person name="Xu Z."/>
            <person name="Kuniyasu M."/>
            <person name="Ushijima N."/>
            <person name="Kawano K."/>
            <person name="Kobayashi E."/>
            <person name="Shiratori Y."/>
            <person name="Masuda Y."/>
            <person name="Senoo K."/>
        </authorList>
    </citation>
    <scope>NUCLEOTIDE SEQUENCE</scope>
    <source>
        <strain evidence="10">W786</strain>
    </source>
</reference>
<dbReference type="SUPFAM" id="SSF46894">
    <property type="entry name" value="C-terminal effector domain of the bipartite response regulators"/>
    <property type="match status" value="1"/>
</dbReference>
<evidence type="ECO:0000313" key="10">
    <source>
        <dbReference type="EMBL" id="BDU78507.1"/>
    </source>
</evidence>
<dbReference type="EMBL" id="AP027081">
    <property type="protein sequence ID" value="BDU78507.1"/>
    <property type="molecule type" value="Genomic_DNA"/>
</dbReference>
<dbReference type="SMART" id="SM00448">
    <property type="entry name" value="REC"/>
    <property type="match status" value="1"/>
</dbReference>
<dbReference type="SMART" id="SM00862">
    <property type="entry name" value="Trans_reg_C"/>
    <property type="match status" value="1"/>
</dbReference>
<evidence type="ECO:0000256" key="4">
    <source>
        <dbReference type="ARBA" id="ARBA00023125"/>
    </source>
</evidence>
<dbReference type="Pfam" id="PF00486">
    <property type="entry name" value="Trans_reg_C"/>
    <property type="match status" value="1"/>
</dbReference>
<dbReference type="InterPro" id="IPR036388">
    <property type="entry name" value="WH-like_DNA-bd_sf"/>
</dbReference>
<dbReference type="SUPFAM" id="SSF52172">
    <property type="entry name" value="CheY-like"/>
    <property type="match status" value="1"/>
</dbReference>
<dbReference type="GO" id="GO:0006355">
    <property type="term" value="P:regulation of DNA-templated transcription"/>
    <property type="evidence" value="ECO:0007669"/>
    <property type="project" value="InterPro"/>
</dbReference>
<proteinExistence type="predicted"/>
<evidence type="ECO:0000259" key="9">
    <source>
        <dbReference type="PROSITE" id="PS51755"/>
    </source>
</evidence>
<evidence type="ECO:0000256" key="7">
    <source>
        <dbReference type="PROSITE-ProRule" id="PRU01091"/>
    </source>
</evidence>
<sequence>MNDFVRHDLSAARVLLIEDDEILAAMVQEVLEGRGLTVTVASHPEVGLALHAVHRADLILLDRMFPGADGLDTLRHLRDKGDAVPIILLTSRGELGDKLEGLGEGADDYMGKPFSVDELEARIRALLRRARPSPALPPDTSVHGPFTIDWAAMRVEREGQVLDLTPQEFRVLSHLIRTPDRPVPRAELLEKAWPPDGRPASPRTVDVYVTRLRSKLGRESDHPWILTLDGEGYSWNG</sequence>
<keyword evidence="4 7" id="KW-0238">DNA-binding</keyword>
<evidence type="ECO:0000256" key="1">
    <source>
        <dbReference type="ARBA" id="ARBA00022553"/>
    </source>
</evidence>
<dbReference type="CDD" id="cd17574">
    <property type="entry name" value="REC_OmpR"/>
    <property type="match status" value="1"/>
</dbReference>
<dbReference type="InterPro" id="IPR039420">
    <property type="entry name" value="WalR-like"/>
</dbReference>
<dbReference type="PROSITE" id="PS50110">
    <property type="entry name" value="RESPONSE_REGULATORY"/>
    <property type="match status" value="1"/>
</dbReference>
<dbReference type="InterPro" id="IPR001867">
    <property type="entry name" value="OmpR/PhoB-type_DNA-bd"/>
</dbReference>
<feature type="domain" description="Response regulatory" evidence="8">
    <location>
        <begin position="13"/>
        <end position="127"/>
    </location>
</feature>
<evidence type="ECO:0000256" key="6">
    <source>
        <dbReference type="PROSITE-ProRule" id="PRU00169"/>
    </source>
</evidence>
<evidence type="ECO:0000259" key="8">
    <source>
        <dbReference type="PROSITE" id="PS50110"/>
    </source>
</evidence>
<evidence type="ECO:0000313" key="11">
    <source>
        <dbReference type="Proteomes" id="UP001228113"/>
    </source>
</evidence>
<dbReference type="KEGG" id="msea:METESE_34650"/>
<protein>
    <submittedName>
        <fullName evidence="10">DNA-binding response regulator</fullName>
    </submittedName>
</protein>
<dbReference type="PANTHER" id="PTHR48111:SF1">
    <property type="entry name" value="TWO-COMPONENT RESPONSE REGULATOR ORR33"/>
    <property type="match status" value="1"/>
</dbReference>
<dbReference type="PANTHER" id="PTHR48111">
    <property type="entry name" value="REGULATOR OF RPOS"/>
    <property type="match status" value="1"/>
</dbReference>
<keyword evidence="1 6" id="KW-0597">Phosphoprotein</keyword>
<keyword evidence="5" id="KW-0804">Transcription</keyword>
<dbReference type="PROSITE" id="PS51755">
    <property type="entry name" value="OMPR_PHOB"/>
    <property type="match status" value="1"/>
</dbReference>
<dbReference type="Gene3D" id="6.10.250.690">
    <property type="match status" value="1"/>
</dbReference>
<dbReference type="Gene3D" id="3.40.50.2300">
    <property type="match status" value="1"/>
</dbReference>
<feature type="DNA-binding region" description="OmpR/PhoB-type" evidence="7">
    <location>
        <begin position="138"/>
        <end position="237"/>
    </location>
</feature>
<dbReference type="Proteomes" id="UP001228113">
    <property type="component" value="Chromosome"/>
</dbReference>
<dbReference type="Gene3D" id="1.10.10.10">
    <property type="entry name" value="Winged helix-like DNA-binding domain superfamily/Winged helix DNA-binding domain"/>
    <property type="match status" value="1"/>
</dbReference>
<dbReference type="InterPro" id="IPR001789">
    <property type="entry name" value="Sig_transdc_resp-reg_receiver"/>
</dbReference>
<evidence type="ECO:0000256" key="2">
    <source>
        <dbReference type="ARBA" id="ARBA00023012"/>
    </source>
</evidence>
<organism evidence="10 11">
    <name type="scientific">Mesoterricola sediminis</name>
    <dbReference type="NCBI Taxonomy" id="2927980"/>
    <lineage>
        <taxon>Bacteria</taxon>
        <taxon>Pseudomonadati</taxon>
        <taxon>Acidobacteriota</taxon>
        <taxon>Holophagae</taxon>
        <taxon>Holophagales</taxon>
        <taxon>Holophagaceae</taxon>
        <taxon>Mesoterricola</taxon>
    </lineage>
</organism>
<dbReference type="InterPro" id="IPR016032">
    <property type="entry name" value="Sig_transdc_resp-reg_C-effctor"/>
</dbReference>
<dbReference type="AlphaFoldDB" id="A0AA48GVR0"/>
<feature type="modified residue" description="4-aspartylphosphate" evidence="6">
    <location>
        <position position="62"/>
    </location>
</feature>
<dbReference type="Pfam" id="PF00072">
    <property type="entry name" value="Response_reg"/>
    <property type="match status" value="1"/>
</dbReference>
<keyword evidence="11" id="KW-1185">Reference proteome</keyword>